<keyword evidence="3" id="KW-1185">Reference proteome</keyword>
<keyword evidence="1" id="KW-0732">Signal</keyword>
<dbReference type="EMBL" id="JWHU01000034">
    <property type="protein sequence ID" value="KIU19505.1"/>
    <property type="molecule type" value="Genomic_DNA"/>
</dbReference>
<dbReference type="Proteomes" id="UP000032287">
    <property type="component" value="Unassembled WGS sequence"/>
</dbReference>
<organism evidence="2 3">
    <name type="scientific">Weissella cibaria</name>
    <dbReference type="NCBI Taxonomy" id="137591"/>
    <lineage>
        <taxon>Bacteria</taxon>
        <taxon>Bacillati</taxon>
        <taxon>Bacillota</taxon>
        <taxon>Bacilli</taxon>
        <taxon>Lactobacillales</taxon>
        <taxon>Lactobacillaceae</taxon>
        <taxon>Weissella</taxon>
    </lineage>
</organism>
<evidence type="ECO:0000256" key="1">
    <source>
        <dbReference type="SAM" id="SignalP"/>
    </source>
</evidence>
<dbReference type="RefSeq" id="WP_043711724.1">
    <property type="nucleotide sequence ID" value="NZ_JALOCT010000001.1"/>
</dbReference>
<name>A0A0D1LG58_9LACO</name>
<dbReference type="PATRIC" id="fig|137591.25.peg.1492"/>
<evidence type="ECO:0000313" key="3">
    <source>
        <dbReference type="Proteomes" id="UP000032287"/>
    </source>
</evidence>
<evidence type="ECO:0000313" key="2">
    <source>
        <dbReference type="EMBL" id="KIU19505.1"/>
    </source>
</evidence>
<proteinExistence type="predicted"/>
<reference evidence="2 3" key="1">
    <citation type="journal article" date="2015" name="Microbiology (Mosc.)">
        <title>Genomics of the Weissella cibaria species with an examination of its metabolic traits.</title>
        <authorList>
            <person name="Lynch K.M."/>
            <person name="Lucid A."/>
            <person name="Arendt E.K."/>
            <person name="Sleator R.D."/>
            <person name="Lucey B."/>
            <person name="Coffey A."/>
        </authorList>
    </citation>
    <scope>NUCLEOTIDE SEQUENCE [LARGE SCALE GENOMIC DNA]</scope>
    <source>
        <strain evidence="2 3">MG1</strain>
    </source>
</reference>
<sequence length="640" mass="71706" precursor="true">MKSRLSKLAIMGLTMAGAIAFGQSNASVSADAIKAQYQGNWFAHQNGRWYHVNVTKNHVTGTGYTDYGRTHTFNLNPKFTAFWNAGEHGYYLGVGNLSFQSMYLVLNGNFTTLKLLAGQDTGTTVFYRSKDAALGKYFTATVQHIDATTKKKIGADWHVKSPAAENWWFEPGNGYQYYQLQGSKRVNYKLNSNRTFKIYYKATYRKLTIKNYDFDTGKLISTQTKMVKVGTTPLIKPGTVKGYQAYSAAKYAKRVNLDQTMSMTYRKAATITVKYQANEGTQLNPKWTDIANAKTYTSVIGKKLHIAPVQNGDYVMPAAQDITVTGNRTIVLNYQLNKQGYLNKYNQAITNKHFDAAHTTQLKAATNIYYVQMKSATSASALKKAWNNFNDVMQHVTVMNLNVYDVEARESDGRPQFSDRVTLAKSVTNDNQFTQSNLWQTQLHAWLMYNGANRKVWVSGAKAGSGWIDPAKITEGTVENVPVSTSITDADTSMHALRATSMIAYESKTTVDLTTRQKMLASDSGFHAYIAGYTIYHNVFGSGNNIVYMTYKSVGTPNVLGANATRMKVLQSSETQLQLDGHYYDDFMVEDSWSATENGDWASWFVIPGQYSDDDIANATYWWSPQYAYKGYGQKSMSLN</sequence>
<protein>
    <submittedName>
        <fullName evidence="2">Uncharacterized protein</fullName>
    </submittedName>
</protein>
<feature type="chain" id="PRO_5039694963" evidence="1">
    <location>
        <begin position="27"/>
        <end position="640"/>
    </location>
</feature>
<dbReference type="AlphaFoldDB" id="A0A0D1LG58"/>
<gene>
    <name evidence="2" type="ORF">QX99_01521</name>
</gene>
<comment type="caution">
    <text evidence="2">The sequence shown here is derived from an EMBL/GenBank/DDBJ whole genome shotgun (WGS) entry which is preliminary data.</text>
</comment>
<accession>A0A0D1LG58</accession>
<feature type="signal peptide" evidence="1">
    <location>
        <begin position="1"/>
        <end position="26"/>
    </location>
</feature>